<sequence>MPRHVFTPLVGCAVLGLIVLSGCSATSGSTADGSVAGTGSATATGTPTPDSGDSPSSTSAPSDTAPDEDEHATTPESGPTAPPSTAPTDGADSPAGGAQDTSTTAASSPSGMQSRPSTEPTSCTLDQLTVTVDGGQATVDEGRLTVVFANSSATECTLSGAPEAAVVSAGDGRQQGRTSSASGGGSVVRLQPGDVATSVLTVSSDDRPCTPVSGDGVLVFPPGSSSGAFVAHRVTACADAGRSVLSAEPVAAG</sequence>
<organism evidence="4 5">
    <name type="scientific">Mycetocola reblochoni</name>
    <dbReference type="NCBI Taxonomy" id="331618"/>
    <lineage>
        <taxon>Bacteria</taxon>
        <taxon>Bacillati</taxon>
        <taxon>Actinomycetota</taxon>
        <taxon>Actinomycetes</taxon>
        <taxon>Micrococcales</taxon>
        <taxon>Microbacteriaceae</taxon>
        <taxon>Mycetocola</taxon>
    </lineage>
</organism>
<feature type="domain" description="DUF4232" evidence="3">
    <location>
        <begin position="123"/>
        <end position="245"/>
    </location>
</feature>
<keyword evidence="2" id="KW-0732">Signal</keyword>
<dbReference type="PROSITE" id="PS51257">
    <property type="entry name" value="PROKAR_LIPOPROTEIN"/>
    <property type="match status" value="1"/>
</dbReference>
<comment type="caution">
    <text evidence="4">The sequence shown here is derived from an EMBL/GenBank/DDBJ whole genome shotgun (WGS) entry which is preliminary data.</text>
</comment>
<evidence type="ECO:0000256" key="1">
    <source>
        <dbReference type="SAM" id="MobiDB-lite"/>
    </source>
</evidence>
<dbReference type="InterPro" id="IPR025326">
    <property type="entry name" value="DUF4232"/>
</dbReference>
<dbReference type="AlphaFoldDB" id="A0A3L6ZTT8"/>
<proteinExistence type="predicted"/>
<evidence type="ECO:0000313" key="5">
    <source>
        <dbReference type="Proteomes" id="UP000275395"/>
    </source>
</evidence>
<feature type="region of interest" description="Disordered" evidence="1">
    <location>
        <begin position="169"/>
        <end position="190"/>
    </location>
</feature>
<dbReference type="RefSeq" id="WP_087136550.1">
    <property type="nucleotide sequence ID" value="NZ_JBQDRQ010000004.1"/>
</dbReference>
<dbReference type="Pfam" id="PF14016">
    <property type="entry name" value="DUF4232"/>
    <property type="match status" value="1"/>
</dbReference>
<dbReference type="Proteomes" id="UP000275395">
    <property type="component" value="Unassembled WGS sequence"/>
</dbReference>
<feature type="region of interest" description="Disordered" evidence="1">
    <location>
        <begin position="26"/>
        <end position="123"/>
    </location>
</feature>
<feature type="compositionally biased region" description="Polar residues" evidence="1">
    <location>
        <begin position="99"/>
        <end position="123"/>
    </location>
</feature>
<feature type="chain" id="PRO_5018229399" evidence="2">
    <location>
        <begin position="32"/>
        <end position="253"/>
    </location>
</feature>
<accession>A0A3L6ZTT8</accession>
<protein>
    <submittedName>
        <fullName evidence="4">DUF4232 domain-containing protein</fullName>
    </submittedName>
</protein>
<gene>
    <name evidence="4" type="ORF">D9V30_02060</name>
</gene>
<reference evidence="4 5" key="1">
    <citation type="submission" date="2018-10" db="EMBL/GenBank/DDBJ databases">
        <authorList>
            <person name="Li J."/>
        </authorList>
    </citation>
    <scope>NUCLEOTIDE SEQUENCE [LARGE SCALE GENOMIC DNA]</scope>
    <source>
        <strain evidence="4 5">JCM 30549</strain>
    </source>
</reference>
<evidence type="ECO:0000259" key="3">
    <source>
        <dbReference type="Pfam" id="PF14016"/>
    </source>
</evidence>
<dbReference type="EMBL" id="RCUW01000001">
    <property type="protein sequence ID" value="RLP71218.1"/>
    <property type="molecule type" value="Genomic_DNA"/>
</dbReference>
<name>A0A3L6ZTT8_9MICO</name>
<evidence type="ECO:0000256" key="2">
    <source>
        <dbReference type="SAM" id="SignalP"/>
    </source>
</evidence>
<evidence type="ECO:0000313" key="4">
    <source>
        <dbReference type="EMBL" id="RLP71218.1"/>
    </source>
</evidence>
<feature type="compositionally biased region" description="Low complexity" evidence="1">
    <location>
        <begin position="26"/>
        <end position="64"/>
    </location>
</feature>
<feature type="signal peptide" evidence="2">
    <location>
        <begin position="1"/>
        <end position="31"/>
    </location>
</feature>